<dbReference type="PATRIC" id="fig|178901.13.peg.453"/>
<gene>
    <name evidence="1" type="ORF">AD933_02840</name>
</gene>
<reference evidence="1 2" key="1">
    <citation type="submission" date="2015-06" db="EMBL/GenBank/DDBJ databases">
        <title>Improved classification and identification of acetic acid bacteria using matrix-assisted laser desorption/ionization time-of-flight mass spectrometry; Gluconobacter nephelii and Gluconobacter uchimurae are later heterotypic synonyms of Gluconobacter japonicus and Gluconobacter oxydans, respectively.</title>
        <authorList>
            <person name="Li L."/>
            <person name="Cleenwerck I."/>
            <person name="De Vuyst L."/>
            <person name="Vandamme P."/>
        </authorList>
    </citation>
    <scope>NUCLEOTIDE SEQUENCE [LARGE SCALE GENOMIC DNA]</scope>
    <source>
        <strain evidence="1 2">LMG 1552</strain>
    </source>
</reference>
<dbReference type="AlphaFoldDB" id="A0A149RWA3"/>
<proteinExistence type="predicted"/>
<dbReference type="EMBL" id="LHZF01000132">
    <property type="protein sequence ID" value="KXV18740.1"/>
    <property type="molecule type" value="Genomic_DNA"/>
</dbReference>
<name>A0A149RWA3_9PROT</name>
<sequence>MFPNLGPCGAKPEAVADMSRTSAHYQFLDNAYSDDAMIETLRCWSVNNTAMMEMAEGRLTRADDTICQEAVEKRLGRMKAYGTIGADVVTHVENSVNTQLLALDEMASAGQCFGEISKIHRGAAMATSLFDANFKVGSTVRWQHLTACTLNPEAVAVHFAWKQRNDLLATMVAQDVTSFLLNIHLDAPAPLVWTGAVPGKDEDTTYRWQAEVVTPPGFEFEVTSVKMLSAASAPDRFVMVEAKYPASGSPISSP</sequence>
<organism evidence="1 2">
    <name type="scientific">Acetobacter malorum</name>
    <dbReference type="NCBI Taxonomy" id="178901"/>
    <lineage>
        <taxon>Bacteria</taxon>
        <taxon>Pseudomonadati</taxon>
        <taxon>Pseudomonadota</taxon>
        <taxon>Alphaproteobacteria</taxon>
        <taxon>Acetobacterales</taxon>
        <taxon>Acetobacteraceae</taxon>
        <taxon>Acetobacter</taxon>
    </lineage>
</organism>
<evidence type="ECO:0000313" key="2">
    <source>
        <dbReference type="Proteomes" id="UP000075526"/>
    </source>
</evidence>
<evidence type="ECO:0000313" key="1">
    <source>
        <dbReference type="EMBL" id="KXV18740.1"/>
    </source>
</evidence>
<dbReference type="Proteomes" id="UP000075526">
    <property type="component" value="Unassembled WGS sequence"/>
</dbReference>
<comment type="caution">
    <text evidence="1">The sequence shown here is derived from an EMBL/GenBank/DDBJ whole genome shotgun (WGS) entry which is preliminary data.</text>
</comment>
<accession>A0A149RWA3</accession>
<protein>
    <submittedName>
        <fullName evidence="1">Uncharacterized protein</fullName>
    </submittedName>
</protein>